<protein>
    <recommendedName>
        <fullName evidence="4">Erythromycin esterase</fullName>
    </recommendedName>
</protein>
<comment type="caution">
    <text evidence="2">The sequence shown here is derived from an EMBL/GenBank/DDBJ whole genome shotgun (WGS) entry which is preliminary data.</text>
</comment>
<dbReference type="Gene3D" id="3.40.1660.10">
    <property type="entry name" value="EreA-like (biosynthetic domain)"/>
    <property type="match status" value="1"/>
</dbReference>
<name>A0A9Q0ALL3_9PEZI</name>
<dbReference type="InterPro" id="IPR007815">
    <property type="entry name" value="Emycin_Estase"/>
</dbReference>
<dbReference type="AlphaFoldDB" id="A0A9Q0ALL3"/>
<dbReference type="SUPFAM" id="SSF159501">
    <property type="entry name" value="EreA/ChaN-like"/>
    <property type="match status" value="1"/>
</dbReference>
<dbReference type="Gene3D" id="3.30.1870.10">
    <property type="entry name" value="EreA-like, domain 2"/>
    <property type="match status" value="1"/>
</dbReference>
<evidence type="ECO:0000256" key="1">
    <source>
        <dbReference type="SAM" id="MobiDB-lite"/>
    </source>
</evidence>
<dbReference type="CDD" id="cd14728">
    <property type="entry name" value="Ere-like"/>
    <property type="match status" value="1"/>
</dbReference>
<dbReference type="Pfam" id="PF05139">
    <property type="entry name" value="Erythro_esteras"/>
    <property type="match status" value="1"/>
</dbReference>
<dbReference type="InterPro" id="IPR014622">
    <property type="entry name" value="UCP036794_erythomycin"/>
</dbReference>
<evidence type="ECO:0000313" key="2">
    <source>
        <dbReference type="EMBL" id="KAI1859048.1"/>
    </source>
</evidence>
<dbReference type="EMBL" id="JAFIMR010000035">
    <property type="protein sequence ID" value="KAI1859048.1"/>
    <property type="molecule type" value="Genomic_DNA"/>
</dbReference>
<dbReference type="PANTHER" id="PTHR31299">
    <property type="entry name" value="ESTERASE, PUTATIVE (AFU_ORTHOLOGUE AFUA_1G05850)-RELATED"/>
    <property type="match status" value="1"/>
</dbReference>
<dbReference type="PANTHER" id="PTHR31299:SF0">
    <property type="entry name" value="ESTERASE, PUTATIVE (AFU_ORTHOLOGUE AFUA_1G05850)-RELATED"/>
    <property type="match status" value="1"/>
</dbReference>
<dbReference type="PIRSF" id="PIRSF036794">
    <property type="entry name" value="UCP_erythr_ester"/>
    <property type="match status" value="1"/>
</dbReference>
<proteinExistence type="predicted"/>
<dbReference type="InterPro" id="IPR052036">
    <property type="entry name" value="Hydrolase/PRTase-associated"/>
</dbReference>
<organism evidence="2 3">
    <name type="scientific">Neoarthrinium moseri</name>
    <dbReference type="NCBI Taxonomy" id="1658444"/>
    <lineage>
        <taxon>Eukaryota</taxon>
        <taxon>Fungi</taxon>
        <taxon>Dikarya</taxon>
        <taxon>Ascomycota</taxon>
        <taxon>Pezizomycotina</taxon>
        <taxon>Sordariomycetes</taxon>
        <taxon>Xylariomycetidae</taxon>
        <taxon>Amphisphaeriales</taxon>
        <taxon>Apiosporaceae</taxon>
        <taxon>Neoarthrinium</taxon>
    </lineage>
</organism>
<keyword evidence="3" id="KW-1185">Reference proteome</keyword>
<dbReference type="Proteomes" id="UP000829685">
    <property type="component" value="Unassembled WGS sequence"/>
</dbReference>
<reference evidence="2" key="1">
    <citation type="submission" date="2021-03" db="EMBL/GenBank/DDBJ databases">
        <title>Revisited historic fungal species revealed as producer of novel bioactive compounds through whole genome sequencing and comparative genomics.</title>
        <authorList>
            <person name="Vignolle G.A."/>
            <person name="Hochenegger N."/>
            <person name="Mach R.L."/>
            <person name="Mach-Aigner A.R."/>
            <person name="Javad Rahimi M."/>
            <person name="Salim K.A."/>
            <person name="Chan C.M."/>
            <person name="Lim L.B.L."/>
            <person name="Cai F."/>
            <person name="Druzhinina I.S."/>
            <person name="U'Ren J.M."/>
            <person name="Derntl C."/>
        </authorList>
    </citation>
    <scope>NUCLEOTIDE SEQUENCE</scope>
    <source>
        <strain evidence="2">TUCIM 5799</strain>
    </source>
</reference>
<accession>A0A9Q0ALL3</accession>
<sequence>MPLLSALKSDSSGNEDSTANLLRTNVNPFHSVHDCKDALSRAFDTFGDCKVLLIGDASHGTSEFYAVRAEITKHMILHHEFNIVAVEADWPDAESVDRYVRRRQGPGPVGDVEPASESRRKGREPAFMRFPTWMWRNQEVQQFVEWLRDYNDGRDVHDAVSFNGLDLYSLGTSMAAIIEYLDHIDPQMAEIARERYGQLMLWAEDPHEYGYEIAMKKFQGYEREVVQMLRDLLARRVEYSDATWNGEEFHGSEQNAQLVVDAEHYYKSMYYGRDETWNLRDTHMFRTLSRLLKHRGPKSKAVVWAHNSHIGYARATSMGWAEGELSIGQLCKEAFGKQALSIGCGTNTGTVAAANQWDGDMQVKNMKPGLPGSVEELMHDTGISNFALDLRQDFCSEMLRQKLRRRRLERFIGVIYRPETERQSHYSTVILPDQFDGFLWFDKTRHVGSLEVHQPQTKLEFGETWPFGL</sequence>
<feature type="region of interest" description="Disordered" evidence="1">
    <location>
        <begin position="102"/>
        <end position="121"/>
    </location>
</feature>
<evidence type="ECO:0000313" key="3">
    <source>
        <dbReference type="Proteomes" id="UP000829685"/>
    </source>
</evidence>
<dbReference type="GO" id="GO:0046677">
    <property type="term" value="P:response to antibiotic"/>
    <property type="evidence" value="ECO:0007669"/>
    <property type="project" value="InterPro"/>
</dbReference>
<gene>
    <name evidence="2" type="ORF">JX265_010525</name>
</gene>
<evidence type="ECO:0008006" key="4">
    <source>
        <dbReference type="Google" id="ProtNLM"/>
    </source>
</evidence>